<evidence type="ECO:0000313" key="1">
    <source>
        <dbReference type="EMBL" id="QJB42996.1"/>
    </source>
</evidence>
<evidence type="ECO:0000313" key="2">
    <source>
        <dbReference type="Proteomes" id="UP000502433"/>
    </source>
</evidence>
<reference evidence="1 2" key="1">
    <citation type="submission" date="2020-04" db="EMBL/GenBank/DDBJ databases">
        <title>Genome-Wide Identification of 5-Methylcytosine Sites in Bacterial Genomes By High-Throughput Sequencing of MspJI Restriction Fragments.</title>
        <authorList>
            <person name="Wu V."/>
        </authorList>
    </citation>
    <scope>NUCLEOTIDE SEQUENCE [LARGE SCALE GENOMIC DNA]</scope>
    <source>
        <strain evidence="1 2">CCAP 1403/13f</strain>
    </source>
</reference>
<dbReference type="AlphaFoldDB" id="A0A6H2BVK5"/>
<organism evidence="1 2">
    <name type="scientific">Dolichospermum flos-aquae CCAP 1403/13F</name>
    <dbReference type="NCBI Taxonomy" id="315271"/>
    <lineage>
        <taxon>Bacteria</taxon>
        <taxon>Bacillati</taxon>
        <taxon>Cyanobacteriota</taxon>
        <taxon>Cyanophyceae</taxon>
        <taxon>Nostocales</taxon>
        <taxon>Aphanizomenonaceae</taxon>
        <taxon>Dolichospermum</taxon>
    </lineage>
</organism>
<dbReference type="RefSeq" id="WP_168694673.1">
    <property type="nucleotide sequence ID" value="NZ_CP051206.1"/>
</dbReference>
<protein>
    <submittedName>
        <fullName evidence="1">Uncharacterized protein</fullName>
    </submittedName>
</protein>
<sequence length="81" mass="10050">MQSHNPDPLDQLRYVINDLIDRIKAQQHHNLIQDNRISDHDRRIEEMEESMDLFFRKIHQFDYLIGRNQELEEKNNFDWKD</sequence>
<name>A0A6H2BVK5_DOLFA</name>
<reference evidence="1 2" key="2">
    <citation type="submission" date="2020-04" db="EMBL/GenBank/DDBJ databases">
        <authorList>
            <person name="Fomenkov A."/>
            <person name="Anton B.P."/>
            <person name="Roberts R.J."/>
        </authorList>
    </citation>
    <scope>NUCLEOTIDE SEQUENCE [LARGE SCALE GENOMIC DNA]</scope>
    <source>
        <strain evidence="1 2">CCAP 1403/13f</strain>
    </source>
</reference>
<dbReference type="Proteomes" id="UP000502433">
    <property type="component" value="Chromosome"/>
</dbReference>
<gene>
    <name evidence="1" type="ORF">HGD76_00800</name>
</gene>
<dbReference type="EMBL" id="CP051206">
    <property type="protein sequence ID" value="QJB42996.1"/>
    <property type="molecule type" value="Genomic_DNA"/>
</dbReference>
<dbReference type="KEGG" id="dfs:HGD76_00800"/>
<proteinExistence type="predicted"/>
<accession>A0A6H2BVK5</accession>